<dbReference type="Proteomes" id="UP000070539">
    <property type="component" value="Unassembled WGS sequence"/>
</dbReference>
<dbReference type="RefSeq" id="WP_066090991.1">
    <property type="nucleotide sequence ID" value="NZ_LRVM01000018.1"/>
</dbReference>
<dbReference type="PIRSF" id="PIRSF038959">
    <property type="entry name" value="SdpI"/>
    <property type="match status" value="1"/>
</dbReference>
<evidence type="ECO:0000313" key="3">
    <source>
        <dbReference type="EMBL" id="KXL51683.1"/>
    </source>
</evidence>
<evidence type="ECO:0000256" key="1">
    <source>
        <dbReference type="SAM" id="Phobius"/>
    </source>
</evidence>
<dbReference type="Pfam" id="PF07853">
    <property type="entry name" value="DUF1648"/>
    <property type="match status" value="1"/>
</dbReference>
<keyword evidence="1" id="KW-0812">Transmembrane</keyword>
<dbReference type="Pfam" id="PF13630">
    <property type="entry name" value="SdpI"/>
    <property type="match status" value="1"/>
</dbReference>
<comment type="caution">
    <text evidence="3">The sequence shown here is derived from an EMBL/GenBank/DDBJ whole genome shotgun (WGS) entry which is preliminary data.</text>
</comment>
<dbReference type="OrthoDB" id="9808690at2"/>
<dbReference type="InterPro" id="IPR026272">
    <property type="entry name" value="SdpI"/>
</dbReference>
<dbReference type="EMBL" id="LRVM01000018">
    <property type="protein sequence ID" value="KXL51683.1"/>
    <property type="molecule type" value="Genomic_DNA"/>
</dbReference>
<dbReference type="PANTHER" id="PTHR37810">
    <property type="entry name" value="IMMUNITY PROTEIN SDPI"/>
    <property type="match status" value="1"/>
</dbReference>
<dbReference type="PANTHER" id="PTHR37810:SF5">
    <property type="entry name" value="IMMUNITY PROTEIN SDPI"/>
    <property type="match status" value="1"/>
</dbReference>
<evidence type="ECO:0000259" key="2">
    <source>
        <dbReference type="Pfam" id="PF07853"/>
    </source>
</evidence>
<feature type="transmembrane region" description="Helical" evidence="1">
    <location>
        <begin position="164"/>
        <end position="182"/>
    </location>
</feature>
<organism evidence="3 4">
    <name type="scientific">Anaerotignum neopropionicum</name>
    <dbReference type="NCBI Taxonomy" id="36847"/>
    <lineage>
        <taxon>Bacteria</taxon>
        <taxon>Bacillati</taxon>
        <taxon>Bacillota</taxon>
        <taxon>Clostridia</taxon>
        <taxon>Lachnospirales</taxon>
        <taxon>Anaerotignaceae</taxon>
        <taxon>Anaerotignum</taxon>
    </lineage>
</organism>
<reference evidence="3 4" key="1">
    <citation type="submission" date="2016-01" db="EMBL/GenBank/DDBJ databases">
        <title>Genome sequence of Clostridium neopropionicum X4, DSM-3847.</title>
        <authorList>
            <person name="Poehlein A."/>
            <person name="Beck M.H."/>
            <person name="Bengelsdorf F.R."/>
            <person name="Daniel R."/>
            <person name="Duerre P."/>
        </authorList>
    </citation>
    <scope>NUCLEOTIDE SEQUENCE [LARGE SCALE GENOMIC DNA]</scope>
    <source>
        <strain evidence="3 4">DSM-3847</strain>
    </source>
</reference>
<protein>
    <submittedName>
        <fullName evidence="3">Immunity protein SdpI</fullName>
    </submittedName>
</protein>
<feature type="transmembrane region" description="Helical" evidence="1">
    <location>
        <begin position="188"/>
        <end position="207"/>
    </location>
</feature>
<feature type="transmembrane region" description="Helical" evidence="1">
    <location>
        <begin position="46"/>
        <end position="66"/>
    </location>
</feature>
<feature type="transmembrane region" description="Helical" evidence="1">
    <location>
        <begin position="111"/>
        <end position="130"/>
    </location>
</feature>
<keyword evidence="4" id="KW-1185">Reference proteome</keyword>
<dbReference type="InterPro" id="IPR025962">
    <property type="entry name" value="SdpI/YhfL"/>
</dbReference>
<gene>
    <name evidence="3" type="primary">sdpI</name>
    <name evidence="3" type="ORF">CLNEO_29350</name>
</gene>
<dbReference type="InterPro" id="IPR012867">
    <property type="entry name" value="DUF1648"/>
</dbReference>
<dbReference type="STRING" id="36847.CLNEO_29350"/>
<keyword evidence="1" id="KW-1133">Transmembrane helix</keyword>
<sequence length="216" mass="24256">MSKKKIAIYFFAVLPIVMVALFYQKLPDLVPMQWGSEGVSRYGGKWQLLFIAGINILIGIFMPIMAKIDPRKDNYAKFYSVYENIILLIEVFLAVIMAITISECLYPGKISVARVVSGGVGLLFVFLGNIMPKIKSNFFTGIKTPWALSSEAVWNKTQRLGGKLFFFGGFFMVVGAVFAPIAMMPFVVGILVTAIVILPIIMSYIWYQEEIRLLNK</sequence>
<proteinExistence type="predicted"/>
<name>A0A136WAZ6_9FIRM</name>
<accession>A0A136WAZ6</accession>
<feature type="transmembrane region" description="Helical" evidence="1">
    <location>
        <begin position="78"/>
        <end position="99"/>
    </location>
</feature>
<feature type="domain" description="DUF1648" evidence="2">
    <location>
        <begin position="11"/>
        <end position="54"/>
    </location>
</feature>
<dbReference type="AlphaFoldDB" id="A0A136WAZ6"/>
<dbReference type="GO" id="GO:0009636">
    <property type="term" value="P:response to toxic substance"/>
    <property type="evidence" value="ECO:0007669"/>
    <property type="project" value="TreeGrafter"/>
</dbReference>
<keyword evidence="1" id="KW-0472">Membrane</keyword>
<evidence type="ECO:0000313" key="4">
    <source>
        <dbReference type="Proteomes" id="UP000070539"/>
    </source>
</evidence>
<feature type="transmembrane region" description="Helical" evidence="1">
    <location>
        <begin position="7"/>
        <end position="26"/>
    </location>
</feature>